<comment type="caution">
    <text evidence="3">The sequence shown here is derived from an EMBL/GenBank/DDBJ whole genome shotgun (WGS) entry which is preliminary data.</text>
</comment>
<keyword evidence="1" id="KW-0812">Transmembrane</keyword>
<feature type="transmembrane region" description="Helical" evidence="1">
    <location>
        <begin position="172"/>
        <end position="196"/>
    </location>
</feature>
<keyword evidence="1" id="KW-0472">Membrane</keyword>
<reference evidence="3 4" key="1">
    <citation type="submission" date="2020-07" db="EMBL/GenBank/DDBJ databases">
        <title>Streptomyces isolated from Indian soil.</title>
        <authorList>
            <person name="Mandal S."/>
            <person name="Maiti P.K."/>
        </authorList>
    </citation>
    <scope>NUCLEOTIDE SEQUENCE [LARGE SCALE GENOMIC DNA]</scope>
    <source>
        <strain evidence="3 4">PSKA28</strain>
    </source>
</reference>
<evidence type="ECO:0000313" key="4">
    <source>
        <dbReference type="Proteomes" id="UP000545761"/>
    </source>
</evidence>
<dbReference type="EMBL" id="JACEHE010000019">
    <property type="protein sequence ID" value="MBA2949511.1"/>
    <property type="molecule type" value="Genomic_DNA"/>
</dbReference>
<dbReference type="RefSeq" id="WP_181660439.1">
    <property type="nucleotide sequence ID" value="NZ_JACEHE010000019.1"/>
</dbReference>
<dbReference type="Proteomes" id="UP000545761">
    <property type="component" value="Unassembled WGS sequence"/>
</dbReference>
<evidence type="ECO:0000313" key="3">
    <source>
        <dbReference type="EMBL" id="MBA2949511.1"/>
    </source>
</evidence>
<sequence length="420" mass="44326">MNHRILSHVDDLGRARIVVVAAATLAFASKVILAASTFGPPDVVYFEAFSQAIAKSGPIRIYEQPLGHLPVYNHPPLAGWMLLGLHEISGWGLPFSTLIRFPACFADFVTCILVFEIVQHRARTRTAAFCALGAALCPVLALTSGWHGNTDSVAVMFAFAAAYLLVDRPNPVLAGCAAAMSISIKLPPIVAVPLFFLAAWRLGGRTMLLRFGAAFATLFLAIWGPVIATAPGPLREKVLEFPGGGQRYWGLTAFAQAAGLPESVITFVRGDTHFLFVLFCTAVGLWLVWRRPAALSVALATTLGLLLLLSTASGAQYLAWPAAGLFVIGLREGIAYALVVGSFAAGIYAMFADLVGPDSWYSSVVEGANVIGWLVLAFGVASGIRATLGPGPEPPADGAVPLAVGKPRAEVQSSSFANRP</sequence>
<dbReference type="Pfam" id="PF13231">
    <property type="entry name" value="PMT_2"/>
    <property type="match status" value="1"/>
</dbReference>
<feature type="transmembrane region" description="Helical" evidence="1">
    <location>
        <begin position="127"/>
        <end position="146"/>
    </location>
</feature>
<accession>A0A7W0DQQ5</accession>
<dbReference type="AlphaFoldDB" id="A0A7W0DQQ5"/>
<proteinExistence type="predicted"/>
<feature type="transmembrane region" description="Helical" evidence="1">
    <location>
        <begin position="295"/>
        <end position="321"/>
    </location>
</feature>
<organism evidence="3 4">
    <name type="scientific">Streptomyces himalayensis subsp. himalayensis</name>
    <dbReference type="NCBI Taxonomy" id="2756131"/>
    <lineage>
        <taxon>Bacteria</taxon>
        <taxon>Bacillati</taxon>
        <taxon>Actinomycetota</taxon>
        <taxon>Actinomycetes</taxon>
        <taxon>Kitasatosporales</taxon>
        <taxon>Streptomycetaceae</taxon>
        <taxon>Streptomyces</taxon>
        <taxon>Streptomyces himalayensis</taxon>
    </lineage>
</organism>
<dbReference type="InterPro" id="IPR038731">
    <property type="entry name" value="RgtA/B/C-like"/>
</dbReference>
<gene>
    <name evidence="3" type="ORF">H1D24_27725</name>
</gene>
<feature type="transmembrane region" description="Helical" evidence="1">
    <location>
        <begin position="333"/>
        <end position="351"/>
    </location>
</feature>
<feature type="transmembrane region" description="Helical" evidence="1">
    <location>
        <begin position="371"/>
        <end position="388"/>
    </location>
</feature>
<protein>
    <recommendedName>
        <fullName evidence="2">Glycosyltransferase RgtA/B/C/D-like domain-containing protein</fullName>
    </recommendedName>
</protein>
<feature type="transmembrane region" description="Helical" evidence="1">
    <location>
        <begin position="272"/>
        <end position="289"/>
    </location>
</feature>
<evidence type="ECO:0000259" key="2">
    <source>
        <dbReference type="Pfam" id="PF13231"/>
    </source>
</evidence>
<feature type="transmembrane region" description="Helical" evidence="1">
    <location>
        <begin position="208"/>
        <end position="228"/>
    </location>
</feature>
<evidence type="ECO:0000256" key="1">
    <source>
        <dbReference type="SAM" id="Phobius"/>
    </source>
</evidence>
<name>A0A7W0DQQ5_9ACTN</name>
<feature type="domain" description="Glycosyltransferase RgtA/B/C/D-like" evidence="2">
    <location>
        <begin position="73"/>
        <end position="227"/>
    </location>
</feature>
<keyword evidence="1" id="KW-1133">Transmembrane helix</keyword>
<feature type="transmembrane region" description="Helical" evidence="1">
    <location>
        <begin position="91"/>
        <end position="115"/>
    </location>
</feature>